<evidence type="ECO:0000313" key="3">
    <source>
        <dbReference type="Proteomes" id="UP000252189"/>
    </source>
</evidence>
<sequence>MTAGPSRASMVGVGLLAGGASTFVFTLLVGLVDAITPPQIPLATTAAVAGVAGLAVAVDGARRSSPSAVVVRCATVVAPALLVAGLALGGYVWIRLGPVAGQHPVARYAPAIPVVLGGLLAAGVGVLGRLFDRHRRRGP</sequence>
<accession>A0A368NAK6</accession>
<gene>
    <name evidence="2" type="ORF">DU504_06960</name>
</gene>
<evidence type="ECO:0000313" key="2">
    <source>
        <dbReference type="EMBL" id="RCU47063.1"/>
    </source>
</evidence>
<feature type="transmembrane region" description="Helical" evidence="1">
    <location>
        <begin position="12"/>
        <end position="32"/>
    </location>
</feature>
<dbReference type="RefSeq" id="WP_114448612.1">
    <property type="nucleotide sequence ID" value="NZ_QPHM01000001.1"/>
</dbReference>
<proteinExistence type="predicted"/>
<comment type="caution">
    <text evidence="2">The sequence shown here is derived from an EMBL/GenBank/DDBJ whole genome shotgun (WGS) entry which is preliminary data.</text>
</comment>
<dbReference type="AlphaFoldDB" id="A0A368NAK6"/>
<keyword evidence="3" id="KW-1185">Reference proteome</keyword>
<keyword evidence="1" id="KW-1133">Transmembrane helix</keyword>
<dbReference type="Proteomes" id="UP000252189">
    <property type="component" value="Unassembled WGS sequence"/>
</dbReference>
<reference evidence="2 3" key="1">
    <citation type="submission" date="2018-07" db="EMBL/GenBank/DDBJ databases">
        <title>Genome sequences of Haloplanus salinus JCM 18368T.</title>
        <authorList>
            <person name="Kim Y.B."/>
            <person name="Roh S.W."/>
        </authorList>
    </citation>
    <scope>NUCLEOTIDE SEQUENCE [LARGE SCALE GENOMIC DNA]</scope>
    <source>
        <strain evidence="2 3">JCM 18368</strain>
    </source>
</reference>
<organism evidence="2 3">
    <name type="scientific">Haloplanus salinus</name>
    <dbReference type="NCBI Taxonomy" id="1126245"/>
    <lineage>
        <taxon>Archaea</taxon>
        <taxon>Methanobacteriati</taxon>
        <taxon>Methanobacteriota</taxon>
        <taxon>Stenosarchaea group</taxon>
        <taxon>Halobacteria</taxon>
        <taxon>Halobacteriales</taxon>
        <taxon>Haloferacaceae</taxon>
        <taxon>Haloplanus</taxon>
    </lineage>
</organism>
<evidence type="ECO:0000256" key="1">
    <source>
        <dbReference type="SAM" id="Phobius"/>
    </source>
</evidence>
<feature type="transmembrane region" description="Helical" evidence="1">
    <location>
        <begin position="106"/>
        <end position="127"/>
    </location>
</feature>
<feature type="transmembrane region" description="Helical" evidence="1">
    <location>
        <begin position="69"/>
        <end position="94"/>
    </location>
</feature>
<feature type="transmembrane region" description="Helical" evidence="1">
    <location>
        <begin position="38"/>
        <end position="57"/>
    </location>
</feature>
<dbReference type="EMBL" id="QPHM01000001">
    <property type="protein sequence ID" value="RCU47063.1"/>
    <property type="molecule type" value="Genomic_DNA"/>
</dbReference>
<protein>
    <submittedName>
        <fullName evidence="2">Uncharacterized protein</fullName>
    </submittedName>
</protein>
<name>A0A368NAK6_9EURY</name>
<keyword evidence="1" id="KW-0472">Membrane</keyword>
<keyword evidence="1" id="KW-0812">Transmembrane</keyword>